<dbReference type="EMBL" id="JAUSWN010000015">
    <property type="protein sequence ID" value="MDQ0480183.1"/>
    <property type="molecule type" value="Genomic_DNA"/>
</dbReference>
<dbReference type="Proteomes" id="UP001224418">
    <property type="component" value="Unassembled WGS sequence"/>
</dbReference>
<feature type="chain" id="PRO_5046628159" description="Chitin-binding type-3 domain-containing protein" evidence="2">
    <location>
        <begin position="28"/>
        <end position="143"/>
    </location>
</feature>
<dbReference type="Pfam" id="PF02839">
    <property type="entry name" value="CBM_5_12"/>
    <property type="match status" value="1"/>
</dbReference>
<feature type="domain" description="Chitin-binding type-3" evidence="3">
    <location>
        <begin position="104"/>
        <end position="136"/>
    </location>
</feature>
<dbReference type="InterPro" id="IPR036573">
    <property type="entry name" value="CBM_sf_5/12"/>
</dbReference>
<gene>
    <name evidence="4" type="ORF">QOZ93_001931</name>
</gene>
<name>A0ABU0JSV3_HATLI</name>
<dbReference type="RefSeq" id="WP_307356052.1">
    <property type="nucleotide sequence ID" value="NZ_BAAACJ010000014.1"/>
</dbReference>
<organism evidence="4 5">
    <name type="scientific">Hathewaya limosa</name>
    <name type="common">Clostridium limosum</name>
    <dbReference type="NCBI Taxonomy" id="1536"/>
    <lineage>
        <taxon>Bacteria</taxon>
        <taxon>Bacillati</taxon>
        <taxon>Bacillota</taxon>
        <taxon>Clostridia</taxon>
        <taxon>Eubacteriales</taxon>
        <taxon>Clostridiaceae</taxon>
        <taxon>Hathewaya</taxon>
    </lineage>
</organism>
<evidence type="ECO:0000313" key="5">
    <source>
        <dbReference type="Proteomes" id="UP001224418"/>
    </source>
</evidence>
<evidence type="ECO:0000259" key="3">
    <source>
        <dbReference type="Pfam" id="PF02839"/>
    </source>
</evidence>
<reference evidence="4 5" key="1">
    <citation type="submission" date="2023-07" db="EMBL/GenBank/DDBJ databases">
        <title>Genomic Encyclopedia of Type Strains, Phase IV (KMG-IV): sequencing the most valuable type-strain genomes for metagenomic binning, comparative biology and taxonomic classification.</title>
        <authorList>
            <person name="Goeker M."/>
        </authorList>
    </citation>
    <scope>NUCLEOTIDE SEQUENCE [LARGE SCALE GENOMIC DNA]</scope>
    <source>
        <strain evidence="4 5">DSM 1400</strain>
    </source>
</reference>
<keyword evidence="5" id="KW-1185">Reference proteome</keyword>
<comment type="caution">
    <text evidence="4">The sequence shown here is derived from an EMBL/GenBank/DDBJ whole genome shotgun (WGS) entry which is preliminary data.</text>
</comment>
<keyword evidence="1" id="KW-0378">Hydrolase</keyword>
<evidence type="ECO:0000256" key="1">
    <source>
        <dbReference type="ARBA" id="ARBA00022801"/>
    </source>
</evidence>
<evidence type="ECO:0000256" key="2">
    <source>
        <dbReference type="SAM" id="SignalP"/>
    </source>
</evidence>
<dbReference type="SUPFAM" id="SSF51055">
    <property type="entry name" value="Carbohydrate binding domain"/>
    <property type="match status" value="2"/>
</dbReference>
<evidence type="ECO:0000313" key="4">
    <source>
        <dbReference type="EMBL" id="MDQ0480183.1"/>
    </source>
</evidence>
<keyword evidence="2" id="KW-0732">Signal</keyword>
<protein>
    <recommendedName>
        <fullName evidence="3">Chitin-binding type-3 domain-containing protein</fullName>
    </recommendedName>
</protein>
<dbReference type="InterPro" id="IPR003610">
    <property type="entry name" value="CBM5/12"/>
</dbReference>
<sequence>MKKSKILTSVLLSTTILCSINVSTISAMQNDISTWNSKSSLTQSQKTLYTKGQVVIHDNGVYKCKRAHYPHEVFKPSVAPMFWEKLDIREWTVDESLTQNQKIPYKKGKVVLYKGKFYECKRFHYAQPGWNPSASRMFWKNIK</sequence>
<proteinExistence type="predicted"/>
<dbReference type="CDD" id="cd12214">
    <property type="entry name" value="ChiA1_BD"/>
    <property type="match status" value="1"/>
</dbReference>
<feature type="signal peptide" evidence="2">
    <location>
        <begin position="1"/>
        <end position="27"/>
    </location>
</feature>
<dbReference type="Gene3D" id="2.10.10.90">
    <property type="match status" value="1"/>
</dbReference>
<accession>A0ABU0JSV3</accession>